<evidence type="ECO:0000313" key="2">
    <source>
        <dbReference type="EMBL" id="OBR04638.1"/>
    </source>
</evidence>
<evidence type="ECO:0000313" key="3">
    <source>
        <dbReference type="Proteomes" id="UP000092177"/>
    </source>
</evidence>
<accession>A0A1B7XXZ2</accession>
<feature type="compositionally biased region" description="Low complexity" evidence="1">
    <location>
        <begin position="471"/>
        <end position="489"/>
    </location>
</feature>
<proteinExistence type="predicted"/>
<dbReference type="RefSeq" id="XP_018153156.1">
    <property type="nucleotide sequence ID" value="XM_018306315.1"/>
</dbReference>
<protein>
    <submittedName>
        <fullName evidence="2">Zn 2cys6 transcription factor</fullName>
    </submittedName>
</protein>
<feature type="region of interest" description="Disordered" evidence="1">
    <location>
        <begin position="373"/>
        <end position="401"/>
    </location>
</feature>
<feature type="compositionally biased region" description="Low complexity" evidence="1">
    <location>
        <begin position="1"/>
        <end position="14"/>
    </location>
</feature>
<sequence>MAHFSSNNPSNPFSWAGQAVDDPFGQKWLPNTDGHDDPAAQPAGPARLLSTDAPRNDASLIKDFNDELPDPEVQDGLLSQSSWLLVNGAAADHTDLPFDLAIDNGIDFDVAKPASYDLARTSSQASSTGVDEDDLHDFAFSTCYGDDIVNDPNSPATSFSDVLISANQSLENSPVSSRCPYLSMHTGSPGPAIPSWSRNTTNASRPSVANVNSNSNSNLFPGIGPAGMPGSFPRQNVSALSMGLADQGLHPTGSSPSSEYFEQWSSQAGDDSIDTLGMNIWNGLALPEGFFPSMESQLGPSFVIVPPETPDVTMGGLDDATVPETQAPSQTHPIDYYLSANYAAAQPTEPRSVPARPIPQALTATGANRLSVPARPRRRTSDPVRMNAPHRGQASTSRLHPIMGGSGLVSPRGSPSLNHRTRFASPVDNSRFQRLRPTEPSRDSGVTLPMPIASRPRRSGNPTAFLDGESMMVRPGRPGTMRGRRSGPMDPVSRGQAKETRNKKMVCIRCKHSKQKCNRSDESIDGSCVGCERHGGSQRWPGPCVKAHFEDLILSGSCNYVSSHAIYHPTLDGTTRIRRVLPKHINVKEVITRLDRVRRQFNFKVYQEGEPLYVLDLDACHEYLQGLRQQMDTTIFKFSTFINREILRTDTRNDDWERCMTQTTTGDLLTLLCNINNMPSRASFSYVAKPYYAAPGAAAEWPINVEDPDEADNLILAAQLSRIICRKLEVKAYQHLQRLLHEWGTMDDDKVLPFLQSLGRILLTLRWRLSWWVEVPENVSMGDDEFDDDDDEDEDASRRHAELRVHTLCRVLYFYYCCVRRRLPVWTNIDTLRGIHSRYPDTESKVRDDFPGDESLAGFEAWMSRGRQLIAEAGVVSRLRSMGLSA</sequence>
<dbReference type="EMBL" id="LTAN01000008">
    <property type="protein sequence ID" value="OBR04638.1"/>
    <property type="molecule type" value="Genomic_DNA"/>
</dbReference>
<dbReference type="AlphaFoldDB" id="A0A1B7XXZ2"/>
<organism evidence="2 3">
    <name type="scientific">Colletotrichum higginsianum (strain IMI 349063)</name>
    <name type="common">Crucifer anthracnose fungus</name>
    <dbReference type="NCBI Taxonomy" id="759273"/>
    <lineage>
        <taxon>Eukaryota</taxon>
        <taxon>Fungi</taxon>
        <taxon>Dikarya</taxon>
        <taxon>Ascomycota</taxon>
        <taxon>Pezizomycotina</taxon>
        <taxon>Sordariomycetes</taxon>
        <taxon>Hypocreomycetidae</taxon>
        <taxon>Glomerellales</taxon>
        <taxon>Glomerellaceae</taxon>
        <taxon>Colletotrichum</taxon>
        <taxon>Colletotrichum destructivum species complex</taxon>
    </lineage>
</organism>
<evidence type="ECO:0000256" key="1">
    <source>
        <dbReference type="SAM" id="MobiDB-lite"/>
    </source>
</evidence>
<name>A0A1B7XXZ2_COLHI</name>
<dbReference type="GeneID" id="28870422"/>
<dbReference type="PANTHER" id="PTHR35392">
    <property type="entry name" value="ZN(II)2CYS6 TRANSCRIPTION FACTOR (EUROFUNG)-RELATED-RELATED"/>
    <property type="match status" value="1"/>
</dbReference>
<dbReference type="OrthoDB" id="5425448at2759"/>
<dbReference type="VEuPathDB" id="FungiDB:CH63R_11341"/>
<feature type="region of interest" description="Disordered" evidence="1">
    <location>
        <begin position="1"/>
        <end position="52"/>
    </location>
</feature>
<keyword evidence="3" id="KW-1185">Reference proteome</keyword>
<feature type="region of interest" description="Disordered" evidence="1">
    <location>
        <begin position="433"/>
        <end position="500"/>
    </location>
</feature>
<gene>
    <name evidence="2" type="ORF">CH63R_11341</name>
</gene>
<dbReference type="InterPro" id="IPR052973">
    <property type="entry name" value="Fungal_sec-metab_reg_TF"/>
</dbReference>
<comment type="caution">
    <text evidence="2">The sequence shown here is derived from an EMBL/GenBank/DDBJ whole genome shotgun (WGS) entry which is preliminary data.</text>
</comment>
<dbReference type="Proteomes" id="UP000092177">
    <property type="component" value="Chromosome 8"/>
</dbReference>
<reference evidence="3" key="1">
    <citation type="journal article" date="2017" name="BMC Genomics">
        <title>Gapless genome assembly of Colletotrichum higginsianum reveals chromosome structure and association of transposable elements with secondary metabolite gene clusters.</title>
        <authorList>
            <person name="Dallery J.-F."/>
            <person name="Lapalu N."/>
            <person name="Zampounis A."/>
            <person name="Pigne S."/>
            <person name="Luyten I."/>
            <person name="Amselem J."/>
            <person name="Wittenberg A.H.J."/>
            <person name="Zhou S."/>
            <person name="de Queiroz M.V."/>
            <person name="Robin G.P."/>
            <person name="Auger A."/>
            <person name="Hainaut M."/>
            <person name="Henrissat B."/>
            <person name="Kim K.-T."/>
            <person name="Lee Y.-H."/>
            <person name="Lespinet O."/>
            <person name="Schwartz D.C."/>
            <person name="Thon M.R."/>
            <person name="O'Connell R.J."/>
        </authorList>
    </citation>
    <scope>NUCLEOTIDE SEQUENCE [LARGE SCALE GENOMIC DNA]</scope>
    <source>
        <strain evidence="3">IMI 349063</strain>
    </source>
</reference>
<dbReference type="KEGG" id="chig:CH63R_11341"/>